<comment type="caution">
    <text evidence="5">The sequence shown here is derived from an EMBL/GenBank/DDBJ whole genome shotgun (WGS) entry which is preliminary data.</text>
</comment>
<dbReference type="PANTHER" id="PTHR45647">
    <property type="entry name" value="OS02G0152300 PROTEIN"/>
    <property type="match status" value="1"/>
</dbReference>
<dbReference type="Proteomes" id="UP000631114">
    <property type="component" value="Unassembled WGS sequence"/>
</dbReference>
<evidence type="ECO:0000313" key="6">
    <source>
        <dbReference type="Proteomes" id="UP000631114"/>
    </source>
</evidence>
<evidence type="ECO:0000256" key="3">
    <source>
        <dbReference type="ARBA" id="ARBA00022786"/>
    </source>
</evidence>
<dbReference type="GO" id="GO:0061630">
    <property type="term" value="F:ubiquitin protein ligase activity"/>
    <property type="evidence" value="ECO:0007669"/>
    <property type="project" value="UniProtKB-EC"/>
</dbReference>
<name>A0A835LN52_9MAGN</name>
<dbReference type="EC" id="2.3.2.27" evidence="2"/>
<dbReference type="EMBL" id="JADFTS010000006">
    <property type="protein sequence ID" value="KAF9601748.1"/>
    <property type="molecule type" value="Genomic_DNA"/>
</dbReference>
<dbReference type="InterPro" id="IPR011009">
    <property type="entry name" value="Kinase-like_dom_sf"/>
</dbReference>
<evidence type="ECO:0000256" key="1">
    <source>
        <dbReference type="ARBA" id="ARBA00000900"/>
    </source>
</evidence>
<keyword evidence="6" id="KW-1185">Reference proteome</keyword>
<dbReference type="SUPFAM" id="SSF56112">
    <property type="entry name" value="Protein kinase-like (PK-like)"/>
    <property type="match status" value="1"/>
</dbReference>
<sequence>MDNGSLEERLFRKGGTPTIPWWTRFKIAAENATGLLFINQTKPEPLVHRDLKPGNILLDHNHVTKIIDVGLARLFPPSVANTVTQYHMTSAAVTFFYIDPGVPKTGILGTNSDIYTF</sequence>
<proteinExistence type="predicted"/>
<dbReference type="PANTHER" id="PTHR45647:SF93">
    <property type="entry name" value="KINASE WITH ADENINE NUCLEOTIDE ALPHA HYDROLASES-LIKE DOMAIN-CONTAINING PROTEIN"/>
    <property type="match status" value="1"/>
</dbReference>
<evidence type="ECO:0000313" key="5">
    <source>
        <dbReference type="EMBL" id="KAF9601748.1"/>
    </source>
</evidence>
<feature type="domain" description="Protein kinase" evidence="4">
    <location>
        <begin position="1"/>
        <end position="117"/>
    </location>
</feature>
<dbReference type="PROSITE" id="PS50011">
    <property type="entry name" value="PROTEIN_KINASE_DOM"/>
    <property type="match status" value="1"/>
</dbReference>
<dbReference type="Gene3D" id="1.10.510.10">
    <property type="entry name" value="Transferase(Phosphotransferase) domain 1"/>
    <property type="match status" value="1"/>
</dbReference>
<reference evidence="5 6" key="1">
    <citation type="submission" date="2020-10" db="EMBL/GenBank/DDBJ databases">
        <title>The Coptis chinensis genome and diversification of protoberbering-type alkaloids.</title>
        <authorList>
            <person name="Wang B."/>
            <person name="Shu S."/>
            <person name="Song C."/>
            <person name="Liu Y."/>
        </authorList>
    </citation>
    <scope>NUCLEOTIDE SEQUENCE [LARGE SCALE GENOMIC DNA]</scope>
    <source>
        <strain evidence="5">HL-2020</strain>
        <tissue evidence="5">Leaf</tissue>
    </source>
</reference>
<gene>
    <name evidence="5" type="ORF">IFM89_022862</name>
</gene>
<dbReference type="GO" id="GO:0004672">
    <property type="term" value="F:protein kinase activity"/>
    <property type="evidence" value="ECO:0007669"/>
    <property type="project" value="InterPro"/>
</dbReference>
<dbReference type="OrthoDB" id="4062651at2759"/>
<evidence type="ECO:0000256" key="2">
    <source>
        <dbReference type="ARBA" id="ARBA00012483"/>
    </source>
</evidence>
<dbReference type="GO" id="GO:0005524">
    <property type="term" value="F:ATP binding"/>
    <property type="evidence" value="ECO:0007669"/>
    <property type="project" value="InterPro"/>
</dbReference>
<dbReference type="InterPro" id="IPR051348">
    <property type="entry name" value="U-box_ubiquitin_ligases"/>
</dbReference>
<accession>A0A835LN52</accession>
<dbReference type="PROSITE" id="PS00108">
    <property type="entry name" value="PROTEIN_KINASE_ST"/>
    <property type="match status" value="1"/>
</dbReference>
<dbReference type="Pfam" id="PF00069">
    <property type="entry name" value="Pkinase"/>
    <property type="match status" value="1"/>
</dbReference>
<dbReference type="AlphaFoldDB" id="A0A835LN52"/>
<comment type="catalytic activity">
    <reaction evidence="1">
        <text>S-ubiquitinyl-[E2 ubiquitin-conjugating enzyme]-L-cysteine + [acceptor protein]-L-lysine = [E2 ubiquitin-conjugating enzyme]-L-cysteine + N(6)-ubiquitinyl-[acceptor protein]-L-lysine.</text>
        <dbReference type="EC" id="2.3.2.27"/>
    </reaction>
</comment>
<dbReference type="InterPro" id="IPR000719">
    <property type="entry name" value="Prot_kinase_dom"/>
</dbReference>
<protein>
    <recommendedName>
        <fullName evidence="2">RING-type E3 ubiquitin transferase</fullName>
        <ecNumber evidence="2">2.3.2.27</ecNumber>
    </recommendedName>
</protein>
<keyword evidence="3" id="KW-0833">Ubl conjugation pathway</keyword>
<organism evidence="5 6">
    <name type="scientific">Coptis chinensis</name>
    <dbReference type="NCBI Taxonomy" id="261450"/>
    <lineage>
        <taxon>Eukaryota</taxon>
        <taxon>Viridiplantae</taxon>
        <taxon>Streptophyta</taxon>
        <taxon>Embryophyta</taxon>
        <taxon>Tracheophyta</taxon>
        <taxon>Spermatophyta</taxon>
        <taxon>Magnoliopsida</taxon>
        <taxon>Ranunculales</taxon>
        <taxon>Ranunculaceae</taxon>
        <taxon>Coptidoideae</taxon>
        <taxon>Coptis</taxon>
    </lineage>
</organism>
<evidence type="ECO:0000259" key="4">
    <source>
        <dbReference type="PROSITE" id="PS50011"/>
    </source>
</evidence>
<dbReference type="InterPro" id="IPR008271">
    <property type="entry name" value="Ser/Thr_kinase_AS"/>
</dbReference>